<dbReference type="InterPro" id="IPR007269">
    <property type="entry name" value="ICMT_MeTrfase"/>
</dbReference>
<dbReference type="AlphaFoldDB" id="A0A538TJ27"/>
<dbReference type="PANTHER" id="PTHR12714:SF9">
    <property type="entry name" value="PROTEIN-S-ISOPRENYLCYSTEINE O-METHYLTRANSFERASE"/>
    <property type="match status" value="1"/>
</dbReference>
<accession>A0A538TJ27</accession>
<evidence type="ECO:0000256" key="1">
    <source>
        <dbReference type="ARBA" id="ARBA00004141"/>
    </source>
</evidence>
<evidence type="ECO:0000313" key="6">
    <source>
        <dbReference type="EMBL" id="TMQ63626.1"/>
    </source>
</evidence>
<keyword evidence="3 5" id="KW-1133">Transmembrane helix</keyword>
<comment type="caution">
    <text evidence="6">The sequence shown here is derived from an EMBL/GenBank/DDBJ whole genome shotgun (WGS) entry which is preliminary data.</text>
</comment>
<evidence type="ECO:0000256" key="3">
    <source>
        <dbReference type="ARBA" id="ARBA00022989"/>
    </source>
</evidence>
<dbReference type="GO" id="GO:0004671">
    <property type="term" value="F:protein C-terminal S-isoprenylcysteine carboxyl O-methyltransferase activity"/>
    <property type="evidence" value="ECO:0007669"/>
    <property type="project" value="InterPro"/>
</dbReference>
<keyword evidence="6" id="KW-0489">Methyltransferase</keyword>
<comment type="subcellular location">
    <subcellularLocation>
        <location evidence="1">Membrane</location>
        <topology evidence="1">Multi-pass membrane protein</topology>
    </subcellularLocation>
</comment>
<feature type="transmembrane region" description="Helical" evidence="5">
    <location>
        <begin position="168"/>
        <end position="191"/>
    </location>
</feature>
<dbReference type="Gene3D" id="1.20.120.1630">
    <property type="match status" value="1"/>
</dbReference>
<feature type="transmembrane region" description="Helical" evidence="5">
    <location>
        <begin position="36"/>
        <end position="55"/>
    </location>
</feature>
<organism evidence="6 7">
    <name type="scientific">Eiseniibacteriota bacterium</name>
    <dbReference type="NCBI Taxonomy" id="2212470"/>
    <lineage>
        <taxon>Bacteria</taxon>
        <taxon>Candidatus Eiseniibacteriota</taxon>
    </lineage>
</organism>
<dbReference type="PANTHER" id="PTHR12714">
    <property type="entry name" value="PROTEIN-S ISOPRENYLCYSTEINE O-METHYLTRANSFERASE"/>
    <property type="match status" value="1"/>
</dbReference>
<dbReference type="EMBL" id="VBOY01000104">
    <property type="protein sequence ID" value="TMQ63626.1"/>
    <property type="molecule type" value="Genomic_DNA"/>
</dbReference>
<dbReference type="Pfam" id="PF04140">
    <property type="entry name" value="ICMT"/>
    <property type="match status" value="1"/>
</dbReference>
<evidence type="ECO:0000256" key="4">
    <source>
        <dbReference type="ARBA" id="ARBA00023136"/>
    </source>
</evidence>
<gene>
    <name evidence="6" type="ORF">E6K78_10345</name>
</gene>
<keyword evidence="6" id="KW-0808">Transferase</keyword>
<dbReference type="GO" id="GO:0016020">
    <property type="term" value="C:membrane"/>
    <property type="evidence" value="ECO:0007669"/>
    <property type="project" value="UniProtKB-SubCell"/>
</dbReference>
<name>A0A538TJ27_UNCEI</name>
<feature type="transmembrane region" description="Helical" evidence="5">
    <location>
        <begin position="12"/>
        <end position="30"/>
    </location>
</feature>
<dbReference type="GO" id="GO:0032259">
    <property type="term" value="P:methylation"/>
    <property type="evidence" value="ECO:0007669"/>
    <property type="project" value="UniProtKB-KW"/>
</dbReference>
<evidence type="ECO:0000256" key="2">
    <source>
        <dbReference type="ARBA" id="ARBA00022692"/>
    </source>
</evidence>
<evidence type="ECO:0000313" key="7">
    <source>
        <dbReference type="Proteomes" id="UP000316609"/>
    </source>
</evidence>
<dbReference type="Proteomes" id="UP000316609">
    <property type="component" value="Unassembled WGS sequence"/>
</dbReference>
<sequence length="224" mass="25094">MRQTRIVPWPQLLGIPLNVIMFLFLMVLGWGSVHGFFAHPVRVGVVAVHLAMIPVMTLATSGRSRGVASAPDWKPFFPLLVFHSLFTAYVMPYMDARDLWVLPGGDATRWIGLTLLATGASLRIGPMLTLGRRFGSTVAIQPEHTLHTRGLYATLRHPSYLGILLMDLGFAGVFRSVVALLLLPLVVWMFVRRMDVEEAFLVERFGDPYRTYMGRTARLLPGIY</sequence>
<proteinExistence type="predicted"/>
<feature type="transmembrane region" description="Helical" evidence="5">
    <location>
        <begin position="76"/>
        <end position="94"/>
    </location>
</feature>
<keyword evidence="2 5" id="KW-0812">Transmembrane</keyword>
<reference evidence="6 7" key="1">
    <citation type="journal article" date="2019" name="Nat. Microbiol.">
        <title>Mediterranean grassland soil C-N compound turnover is dependent on rainfall and depth, and is mediated by genomically divergent microorganisms.</title>
        <authorList>
            <person name="Diamond S."/>
            <person name="Andeer P.F."/>
            <person name="Li Z."/>
            <person name="Crits-Christoph A."/>
            <person name="Burstein D."/>
            <person name="Anantharaman K."/>
            <person name="Lane K.R."/>
            <person name="Thomas B.C."/>
            <person name="Pan C."/>
            <person name="Northen T.R."/>
            <person name="Banfield J.F."/>
        </authorList>
    </citation>
    <scope>NUCLEOTIDE SEQUENCE [LARGE SCALE GENOMIC DNA]</scope>
    <source>
        <strain evidence="6">WS_8</strain>
    </source>
</reference>
<protein>
    <submittedName>
        <fullName evidence="6">Isoprenylcysteine carboxylmethyltransferase family protein</fullName>
    </submittedName>
</protein>
<evidence type="ECO:0000256" key="5">
    <source>
        <dbReference type="SAM" id="Phobius"/>
    </source>
</evidence>
<keyword evidence="4 5" id="KW-0472">Membrane</keyword>